<dbReference type="EMBL" id="NWSV01000001">
    <property type="protein sequence ID" value="PDT06371.1"/>
    <property type="molecule type" value="Genomic_DNA"/>
</dbReference>
<dbReference type="InterPro" id="IPR049725">
    <property type="entry name" value="STM3845-like"/>
</dbReference>
<evidence type="ECO:0000313" key="1">
    <source>
        <dbReference type="EMBL" id="PDT06371.1"/>
    </source>
</evidence>
<dbReference type="NCBIfam" id="NF038232">
    <property type="entry name" value="STM3845_fam"/>
    <property type="match status" value="1"/>
</dbReference>
<accession>A0A2A6JJW6</accession>
<keyword evidence="2" id="KW-1185">Reference proteome</keyword>
<reference evidence="1 2" key="1">
    <citation type="submission" date="2017-09" db="EMBL/GenBank/DDBJ databases">
        <title>Comparative genomics of rhizobia isolated from Phaseolus vulgaris in China.</title>
        <authorList>
            <person name="Tong W."/>
        </authorList>
    </citation>
    <scope>NUCLEOTIDE SEQUENCE [LARGE SCALE GENOMIC DNA]</scope>
    <source>
        <strain evidence="1 2">C5</strain>
    </source>
</reference>
<name>A0A2A6JJW6_9HYPH</name>
<organism evidence="1 2">
    <name type="scientific">Rhizobium chutanense</name>
    <dbReference type="NCBI Taxonomy" id="2035448"/>
    <lineage>
        <taxon>Bacteria</taxon>
        <taxon>Pseudomonadati</taxon>
        <taxon>Pseudomonadota</taxon>
        <taxon>Alphaproteobacteria</taxon>
        <taxon>Hyphomicrobiales</taxon>
        <taxon>Rhizobiaceae</taxon>
        <taxon>Rhizobium/Agrobacterium group</taxon>
        <taxon>Rhizobium</taxon>
    </lineage>
</organism>
<proteinExistence type="predicted"/>
<comment type="caution">
    <text evidence="1">The sequence shown here is derived from an EMBL/GenBank/DDBJ whole genome shotgun (WGS) entry which is preliminary data.</text>
</comment>
<dbReference type="Proteomes" id="UP000220768">
    <property type="component" value="Unassembled WGS sequence"/>
</dbReference>
<dbReference type="AlphaFoldDB" id="A0A2A6JJW6"/>
<evidence type="ECO:0000313" key="2">
    <source>
        <dbReference type="Proteomes" id="UP000220768"/>
    </source>
</evidence>
<sequence>MRDAFLKILNNPALNGKVLIQAEDITRLGFFSDAYEDILEFETDLAEISEIILLFCESEGSLAELGAFSVIEEIASRMLVIVRDKHWSGEGASSFVRLGPLRYLERKHGQSSVFVIDDRDIGVAGSAAGIRIDVLRDQLQSPLASRLATIRNPTTFSSTRPGHIIKLIVGMVQEYGALTIDEIDELLLKLDVYVPSLKLKGYLLCAEAANWVVKKRKGSDDFYVARPLPDSVSIVTKTVRAVANKGRRRMAIREHWKAHQPLRYSVITEFYGADE</sequence>
<gene>
    <name evidence="1" type="ORF">CO666_01800</name>
</gene>
<protein>
    <submittedName>
        <fullName evidence="1">Uncharacterized protein</fullName>
    </submittedName>
</protein>